<dbReference type="Proteomes" id="UP001054945">
    <property type="component" value="Unassembled WGS sequence"/>
</dbReference>
<name>A0AAV4T5L1_CAEEX</name>
<gene>
    <name evidence="1" type="ORF">CEXT_33371</name>
</gene>
<evidence type="ECO:0000313" key="1">
    <source>
        <dbReference type="EMBL" id="GIY40747.1"/>
    </source>
</evidence>
<reference evidence="1 2" key="1">
    <citation type="submission" date="2021-06" db="EMBL/GenBank/DDBJ databases">
        <title>Caerostris extrusa draft genome.</title>
        <authorList>
            <person name="Kono N."/>
            <person name="Arakawa K."/>
        </authorList>
    </citation>
    <scope>NUCLEOTIDE SEQUENCE [LARGE SCALE GENOMIC DNA]</scope>
</reference>
<comment type="caution">
    <text evidence="1">The sequence shown here is derived from an EMBL/GenBank/DDBJ whole genome shotgun (WGS) entry which is preliminary data.</text>
</comment>
<dbReference type="EMBL" id="BPLR01010653">
    <property type="protein sequence ID" value="GIY40747.1"/>
    <property type="molecule type" value="Genomic_DNA"/>
</dbReference>
<accession>A0AAV4T5L1</accession>
<keyword evidence="2" id="KW-1185">Reference proteome</keyword>
<sequence>MVHVVPLTCTQWYAHAPKHKRYYTAKRVGQGRWKEEKINKNGRPLSLRNASDINGPPRVTDGVTGVHPESLLFGHWATVALHSSLPWMSPLGELGRGGPGQKIFEM</sequence>
<organism evidence="1 2">
    <name type="scientific">Caerostris extrusa</name>
    <name type="common">Bark spider</name>
    <name type="synonym">Caerostris bankana</name>
    <dbReference type="NCBI Taxonomy" id="172846"/>
    <lineage>
        <taxon>Eukaryota</taxon>
        <taxon>Metazoa</taxon>
        <taxon>Ecdysozoa</taxon>
        <taxon>Arthropoda</taxon>
        <taxon>Chelicerata</taxon>
        <taxon>Arachnida</taxon>
        <taxon>Araneae</taxon>
        <taxon>Araneomorphae</taxon>
        <taxon>Entelegynae</taxon>
        <taxon>Araneoidea</taxon>
        <taxon>Araneidae</taxon>
        <taxon>Caerostris</taxon>
    </lineage>
</organism>
<proteinExistence type="predicted"/>
<dbReference type="AlphaFoldDB" id="A0AAV4T5L1"/>
<protein>
    <submittedName>
        <fullName evidence="1">Uncharacterized protein</fullName>
    </submittedName>
</protein>
<evidence type="ECO:0000313" key="2">
    <source>
        <dbReference type="Proteomes" id="UP001054945"/>
    </source>
</evidence>